<proteinExistence type="predicted"/>
<reference evidence="1" key="1">
    <citation type="submission" date="2021-02" db="EMBL/GenBank/DDBJ databases">
        <authorList>
            <consortium name="DOE Joint Genome Institute"/>
            <person name="Ahrendt S."/>
            <person name="Looney B.P."/>
            <person name="Miyauchi S."/>
            <person name="Morin E."/>
            <person name="Drula E."/>
            <person name="Courty P.E."/>
            <person name="Chicoki N."/>
            <person name="Fauchery L."/>
            <person name="Kohler A."/>
            <person name="Kuo A."/>
            <person name="Labutti K."/>
            <person name="Pangilinan J."/>
            <person name="Lipzen A."/>
            <person name="Riley R."/>
            <person name="Andreopoulos W."/>
            <person name="He G."/>
            <person name="Johnson J."/>
            <person name="Barry K.W."/>
            <person name="Grigoriev I.V."/>
            <person name="Nagy L."/>
            <person name="Hibbett D."/>
            <person name="Henrissat B."/>
            <person name="Matheny P.B."/>
            <person name="Labbe J."/>
            <person name="Martin F."/>
        </authorList>
    </citation>
    <scope>NUCLEOTIDE SEQUENCE</scope>
    <source>
        <strain evidence="1">EC-137</strain>
    </source>
</reference>
<comment type="caution">
    <text evidence="1">The sequence shown here is derived from an EMBL/GenBank/DDBJ whole genome shotgun (WGS) entry which is preliminary data.</text>
</comment>
<sequence length="779" mass="88098">MRSPLVFLSLVGASTLLLWFDVFKNTLTSATGSADFSGWTIFITGLLLAVCAVWFQFRSVALFIWHCFIVPLGDTKDQKSRLDKFYEGQAQVYDRTRTGLLRGRKTMLAMSAEHLKALRQKNPDKRLVWVDIGGGTGWNIEAMNAFFPISSIDAVYLVDLCQPLLDVAQKRFRERGWKNVICICQDASTFTLPEWSDGVHPRGSVGFVTLSYSLSMIPSYHTLLDRIDYILDPEVGLLSVVDFYTAGKVPSLHEKAIGGEQKKCGWFSRWFWQIWFDFDHVDLSPGRRTYNGRNNFILPFIVRIPYYIWIGCSRSRNTSRFSHAFEVEGGNVVGNCSPALTPQTSISAVQTSEMGPLDLGPSALGEKVVPQPVSEAVIIDVTPPLSSFHYQTKHPWRLPYVESAVHSQFRTFIYSFTWEDPHVDLQHMQVGKDDTLFAIASAGDNVLHYAINARPKRIHAVDMNPCQGHLVELKLAAIKALSYDELFAMFGEGKIDNFRLLLDCKLSPYLSSAAYQFWRLNSHMFDRSFYMRGYSGWALRLARWLISMNGLTKATEDMCAAQTIEEQDRIWKSSLRKLFVEGSIVQRLVDSPVFLWNALGVPKNQKDAFTKEGTVSDFIRDTLDPIGSYALLSKGAYHYLLCLLGKYTPESCPDYLTRRGFDILKNDEVVMDSFRLHTDSILNVLSGLSEGAVTRAVIMDHMDWFAPEDEEALAEIAQLHRVLPAGGMVFWRSAAKHPWYNEAFKSAGFELTAVGMREGPEKAIDGVNMYASFWRATKL</sequence>
<organism evidence="1 2">
    <name type="scientific">Vararia minispora EC-137</name>
    <dbReference type="NCBI Taxonomy" id="1314806"/>
    <lineage>
        <taxon>Eukaryota</taxon>
        <taxon>Fungi</taxon>
        <taxon>Dikarya</taxon>
        <taxon>Basidiomycota</taxon>
        <taxon>Agaricomycotina</taxon>
        <taxon>Agaricomycetes</taxon>
        <taxon>Russulales</taxon>
        <taxon>Lachnocladiaceae</taxon>
        <taxon>Vararia</taxon>
    </lineage>
</organism>
<reference evidence="1" key="2">
    <citation type="journal article" date="2022" name="New Phytol.">
        <title>Evolutionary transition to the ectomycorrhizal habit in the genomes of a hyperdiverse lineage of mushroom-forming fungi.</title>
        <authorList>
            <person name="Looney B."/>
            <person name="Miyauchi S."/>
            <person name="Morin E."/>
            <person name="Drula E."/>
            <person name="Courty P.E."/>
            <person name="Kohler A."/>
            <person name="Kuo A."/>
            <person name="LaButti K."/>
            <person name="Pangilinan J."/>
            <person name="Lipzen A."/>
            <person name="Riley R."/>
            <person name="Andreopoulos W."/>
            <person name="He G."/>
            <person name="Johnson J."/>
            <person name="Nolan M."/>
            <person name="Tritt A."/>
            <person name="Barry K.W."/>
            <person name="Grigoriev I.V."/>
            <person name="Nagy L.G."/>
            <person name="Hibbett D."/>
            <person name="Henrissat B."/>
            <person name="Matheny P.B."/>
            <person name="Labbe J."/>
            <person name="Martin F.M."/>
        </authorList>
    </citation>
    <scope>NUCLEOTIDE SEQUENCE</scope>
    <source>
        <strain evidence="1">EC-137</strain>
    </source>
</reference>
<name>A0ACB8QN05_9AGAM</name>
<accession>A0ACB8QN05</accession>
<dbReference type="Proteomes" id="UP000814128">
    <property type="component" value="Unassembled WGS sequence"/>
</dbReference>
<keyword evidence="2" id="KW-1185">Reference proteome</keyword>
<gene>
    <name evidence="1" type="ORF">K488DRAFT_78304</name>
</gene>
<evidence type="ECO:0000313" key="1">
    <source>
        <dbReference type="EMBL" id="KAI0032736.1"/>
    </source>
</evidence>
<dbReference type="EMBL" id="MU273537">
    <property type="protein sequence ID" value="KAI0032736.1"/>
    <property type="molecule type" value="Genomic_DNA"/>
</dbReference>
<protein>
    <submittedName>
        <fullName evidence="1">Uncharacterized protein</fullName>
    </submittedName>
</protein>
<evidence type="ECO:0000313" key="2">
    <source>
        <dbReference type="Proteomes" id="UP000814128"/>
    </source>
</evidence>